<dbReference type="InterPro" id="IPR036259">
    <property type="entry name" value="MFS_trans_sf"/>
</dbReference>
<dbReference type="Proteomes" id="UP000597338">
    <property type="component" value="Unassembled WGS sequence"/>
</dbReference>
<dbReference type="InterPro" id="IPR011701">
    <property type="entry name" value="MFS"/>
</dbReference>
<proteinExistence type="predicted"/>
<evidence type="ECO:0000256" key="1">
    <source>
        <dbReference type="ARBA" id="ARBA00022692"/>
    </source>
</evidence>
<dbReference type="PANTHER" id="PTHR23526:SF2">
    <property type="entry name" value="MAJOR FACILITATOR SUPERFAMILY (MFS) PROFILE DOMAIN-CONTAINING PROTEIN"/>
    <property type="match status" value="1"/>
</dbReference>
<feature type="transmembrane region" description="Helical" evidence="4">
    <location>
        <begin position="369"/>
        <end position="390"/>
    </location>
</feature>
<feature type="transmembrane region" description="Helical" evidence="4">
    <location>
        <begin position="88"/>
        <end position="108"/>
    </location>
</feature>
<comment type="caution">
    <text evidence="5">The sequence shown here is derived from an EMBL/GenBank/DDBJ whole genome shotgun (WGS) entry which is preliminary data.</text>
</comment>
<dbReference type="EMBL" id="BMIK01000009">
    <property type="protein sequence ID" value="GGC34394.1"/>
    <property type="molecule type" value="Genomic_DNA"/>
</dbReference>
<organism evidence="5 6">
    <name type="scientific">Parapedobacter defluvii</name>
    <dbReference type="NCBI Taxonomy" id="2045106"/>
    <lineage>
        <taxon>Bacteria</taxon>
        <taxon>Pseudomonadati</taxon>
        <taxon>Bacteroidota</taxon>
        <taxon>Sphingobacteriia</taxon>
        <taxon>Sphingobacteriales</taxon>
        <taxon>Sphingobacteriaceae</taxon>
        <taxon>Parapedobacter</taxon>
    </lineage>
</organism>
<keyword evidence="6" id="KW-1185">Reference proteome</keyword>
<feature type="transmembrane region" description="Helical" evidence="4">
    <location>
        <begin position="114"/>
        <end position="136"/>
    </location>
</feature>
<evidence type="ECO:0000256" key="4">
    <source>
        <dbReference type="SAM" id="Phobius"/>
    </source>
</evidence>
<name>A0ABQ1M6B1_9SPHI</name>
<sequence>MHMTLKPQNELTERDLKRGLVMVIWDGLASEVVTSLTGGAFLVAMALLLGANNVQIGLLAALPMITNIFQLLSIVLVRKYQNRRAISVLCLASARIPLAIIGVLVLLGGGSIHMLIFFLFFHFFFSSVSGLSWNSWMKDMIPEKMLGEYFSRRSRYTQTLNVALSIVLALLLDFIRSRYPAHELTTFAVFFMVAGIIGVIGAYLLSRAPEPQSYLSKARLFTLLKMPLKNENFRRLLVFNSAWVFALNIATPFFTVFMLQGMGLPLSYIIVLTIISQLCSIMTLRMWGIFSDRYSNKSIIAISAPLYILCILAWSFVGIYSRMYINLGLLVLIHVFSGISTAGINLSLTNIGLKLAPKEDAIVYLSVKNIVTAVFSALGPLVGGVLADYFSDKSMEIRFEWDSPGFDKAFKLISLHQWNFLFLIGAFLALCALELLNRVKETGEVEKDVVKRIMRTRIKTNMKDAIIIGSLITWNNQLRAILKLRKKRPTTSSSATTGK</sequence>
<dbReference type="RefSeq" id="WP_229717570.1">
    <property type="nucleotide sequence ID" value="NZ_BMIK01000009.1"/>
</dbReference>
<feature type="transmembrane region" description="Helical" evidence="4">
    <location>
        <begin position="54"/>
        <end position="76"/>
    </location>
</feature>
<feature type="transmembrane region" description="Helical" evidence="4">
    <location>
        <begin position="299"/>
        <end position="317"/>
    </location>
</feature>
<dbReference type="PANTHER" id="PTHR23526">
    <property type="entry name" value="INTEGRAL MEMBRANE TRANSPORT PROTEIN-RELATED"/>
    <property type="match status" value="1"/>
</dbReference>
<protein>
    <submittedName>
        <fullName evidence="5">MFS transporter</fullName>
    </submittedName>
</protein>
<feature type="transmembrane region" description="Helical" evidence="4">
    <location>
        <begin position="418"/>
        <end position="437"/>
    </location>
</feature>
<dbReference type="SUPFAM" id="SSF103473">
    <property type="entry name" value="MFS general substrate transporter"/>
    <property type="match status" value="1"/>
</dbReference>
<dbReference type="Gene3D" id="1.20.1250.20">
    <property type="entry name" value="MFS general substrate transporter like domains"/>
    <property type="match status" value="2"/>
</dbReference>
<reference evidence="6" key="1">
    <citation type="journal article" date="2019" name="Int. J. Syst. Evol. Microbiol.">
        <title>The Global Catalogue of Microorganisms (GCM) 10K type strain sequencing project: providing services to taxonomists for standard genome sequencing and annotation.</title>
        <authorList>
            <consortium name="The Broad Institute Genomics Platform"/>
            <consortium name="The Broad Institute Genome Sequencing Center for Infectious Disease"/>
            <person name="Wu L."/>
            <person name="Ma J."/>
        </authorList>
    </citation>
    <scope>NUCLEOTIDE SEQUENCE [LARGE SCALE GENOMIC DNA]</scope>
    <source>
        <strain evidence="6">CGMCC 1.15342</strain>
    </source>
</reference>
<feature type="transmembrane region" description="Helical" evidence="4">
    <location>
        <begin position="187"/>
        <end position="205"/>
    </location>
</feature>
<feature type="transmembrane region" description="Helical" evidence="4">
    <location>
        <begin position="236"/>
        <end position="259"/>
    </location>
</feature>
<evidence type="ECO:0000313" key="6">
    <source>
        <dbReference type="Proteomes" id="UP000597338"/>
    </source>
</evidence>
<feature type="transmembrane region" description="Helical" evidence="4">
    <location>
        <begin position="265"/>
        <end position="287"/>
    </location>
</feature>
<keyword evidence="1 4" id="KW-0812">Transmembrane</keyword>
<dbReference type="Pfam" id="PF07690">
    <property type="entry name" value="MFS_1"/>
    <property type="match status" value="1"/>
</dbReference>
<evidence type="ECO:0000313" key="5">
    <source>
        <dbReference type="EMBL" id="GGC34394.1"/>
    </source>
</evidence>
<evidence type="ECO:0000256" key="3">
    <source>
        <dbReference type="ARBA" id="ARBA00023136"/>
    </source>
</evidence>
<dbReference type="InterPro" id="IPR052528">
    <property type="entry name" value="Sugar_transport-like"/>
</dbReference>
<feature type="transmembrane region" description="Helical" evidence="4">
    <location>
        <begin position="20"/>
        <end position="48"/>
    </location>
</feature>
<accession>A0ABQ1M6B1</accession>
<feature type="transmembrane region" description="Helical" evidence="4">
    <location>
        <begin position="156"/>
        <end position="175"/>
    </location>
</feature>
<keyword evidence="3 4" id="KW-0472">Membrane</keyword>
<dbReference type="CDD" id="cd06174">
    <property type="entry name" value="MFS"/>
    <property type="match status" value="1"/>
</dbReference>
<evidence type="ECO:0000256" key="2">
    <source>
        <dbReference type="ARBA" id="ARBA00022989"/>
    </source>
</evidence>
<feature type="transmembrane region" description="Helical" evidence="4">
    <location>
        <begin position="323"/>
        <end position="348"/>
    </location>
</feature>
<keyword evidence="2 4" id="KW-1133">Transmembrane helix</keyword>
<gene>
    <name evidence="5" type="ORF">GCM10011386_28100</name>
</gene>